<dbReference type="Pfam" id="PF08592">
    <property type="entry name" value="Anthrone_oxy"/>
    <property type="match status" value="1"/>
</dbReference>
<reference evidence="2" key="1">
    <citation type="submission" date="2024-05" db="EMBL/GenBank/DDBJ databases">
        <authorList>
            <person name="Jung D.-H."/>
        </authorList>
    </citation>
    <scope>NUCLEOTIDE SEQUENCE</scope>
    <source>
        <strain evidence="2">JA-25</strain>
    </source>
</reference>
<evidence type="ECO:0000313" key="3">
    <source>
        <dbReference type="Proteomes" id="UP000606008"/>
    </source>
</evidence>
<keyword evidence="1" id="KW-0812">Transmembrane</keyword>
<keyword evidence="1" id="KW-0472">Membrane</keyword>
<protein>
    <submittedName>
        <fullName evidence="2">DUF1772 domain-containing protein</fullName>
    </submittedName>
</protein>
<sequence>MTGSTITLLFATVCVGLMAGLFFAYSFSVMPALSQLDDHQYLSTMQSINRAIQNPAFFTAFFGALLALPLATYLTHTTQSGTTAFWLLLAATIVYGVGVFLVTVVGNIPINEALDALDLTSAPKESLSSQRQLFETRWVTLNFVRTACSLAAFLCSLLAFLSRYQKN</sequence>
<dbReference type="Proteomes" id="UP000606008">
    <property type="component" value="Unassembled WGS sequence"/>
</dbReference>
<evidence type="ECO:0000313" key="2">
    <source>
        <dbReference type="EMBL" id="NID08576.1"/>
    </source>
</evidence>
<keyword evidence="3" id="KW-1185">Reference proteome</keyword>
<accession>A0ABX0Q956</accession>
<comment type="caution">
    <text evidence="2">The sequence shown here is derived from an EMBL/GenBank/DDBJ whole genome shotgun (WGS) entry which is preliminary data.</text>
</comment>
<dbReference type="EMBL" id="WAEL01000001">
    <property type="protein sequence ID" value="NID08576.1"/>
    <property type="molecule type" value="Genomic_DNA"/>
</dbReference>
<evidence type="ECO:0000256" key="1">
    <source>
        <dbReference type="SAM" id="Phobius"/>
    </source>
</evidence>
<gene>
    <name evidence="2" type="ORF">F7231_00200</name>
</gene>
<dbReference type="InterPro" id="IPR013901">
    <property type="entry name" value="Anthrone_oxy"/>
</dbReference>
<feature type="transmembrane region" description="Helical" evidence="1">
    <location>
        <begin position="55"/>
        <end position="74"/>
    </location>
</feature>
<keyword evidence="1" id="KW-1133">Transmembrane helix</keyword>
<proteinExistence type="predicted"/>
<feature type="transmembrane region" description="Helical" evidence="1">
    <location>
        <begin position="7"/>
        <end position="27"/>
    </location>
</feature>
<dbReference type="RefSeq" id="WP_166690484.1">
    <property type="nucleotide sequence ID" value="NZ_WAEL01000001.1"/>
</dbReference>
<name>A0ABX0Q956_9BACT</name>
<organism evidence="2 3">
    <name type="scientific">Fibrivirga algicola</name>
    <dbReference type="NCBI Taxonomy" id="2950420"/>
    <lineage>
        <taxon>Bacteria</taxon>
        <taxon>Pseudomonadati</taxon>
        <taxon>Bacteroidota</taxon>
        <taxon>Cytophagia</taxon>
        <taxon>Cytophagales</taxon>
        <taxon>Spirosomataceae</taxon>
        <taxon>Fibrivirga</taxon>
    </lineage>
</organism>
<feature type="transmembrane region" description="Helical" evidence="1">
    <location>
        <begin position="86"/>
        <end position="110"/>
    </location>
</feature>
<feature type="transmembrane region" description="Helical" evidence="1">
    <location>
        <begin position="143"/>
        <end position="161"/>
    </location>
</feature>